<dbReference type="PROSITE" id="PS00588">
    <property type="entry name" value="FLAGELLA_BB_ROD"/>
    <property type="match status" value="1"/>
</dbReference>
<comment type="similarity">
    <text evidence="2 5">Belongs to the flagella basal body rod proteins family.</text>
</comment>
<name>A0A840QL35_9BACI</name>
<dbReference type="NCBIfam" id="TIGR03506">
    <property type="entry name" value="FlgEFG_subfam"/>
    <property type="match status" value="1"/>
</dbReference>
<comment type="caution">
    <text evidence="11">The sequence shown here is derived from an EMBL/GenBank/DDBJ whole genome shotgun (WGS) entry which is preliminary data.</text>
</comment>
<dbReference type="PANTHER" id="PTHR30435:SF1">
    <property type="entry name" value="FLAGELLAR HOOK PROTEIN FLGE"/>
    <property type="match status" value="1"/>
</dbReference>
<accession>A0A840QL35</accession>
<feature type="compositionally biased region" description="Low complexity" evidence="6">
    <location>
        <begin position="229"/>
        <end position="241"/>
    </location>
</feature>
<evidence type="ECO:0000313" key="11">
    <source>
        <dbReference type="EMBL" id="MBB5172071.1"/>
    </source>
</evidence>
<sequence length="456" mass="48718">MLRAMYSGIGGMNNFQDKLDVIGNNVSNANTHGFKKDRTTFQDLVSQQLAGASTPQDDRGGTNPQQIGLGTTMASTDTIHNQGSMQTTGRDLDMAISGDGFFVVNDGEQGLYTRAGNFYLDEEGTLVNSQGLRVQGYGADEGGNIEIDDDNLGDLTIQAGDARNPVPTSNFDFAGNLSTETEAEESITVPYSVTDSQGEEHELEITFTRATDDDDDEITSNEWNFEISSLGNSQLNGNSYNADDDQSVEDLDDEEDDDFSISGTLNFNPDGTLDEIDDVESGQVEFDDDDDNYDALFLDPNNGAEVIEVPIDEEMFASVTQNASSTTVDLNSVDGSQQSTLESYSVSEAGEITGVYANGTTQLLGQIAIANFNNPGGLSKSGENTYEISNNSGGAQIGAPGTEGRGSLTGAALEMSNVDLSEELSEMIVAQRGFQSNSRMISASDEILQELVNLGR</sequence>
<evidence type="ECO:0000256" key="4">
    <source>
        <dbReference type="ARBA" id="ARBA00023143"/>
    </source>
</evidence>
<dbReference type="InterPro" id="IPR053967">
    <property type="entry name" value="LlgE_F_G-like_D1"/>
</dbReference>
<keyword evidence="11" id="KW-0966">Cell projection</keyword>
<dbReference type="AlphaFoldDB" id="A0A840QL35"/>
<proteinExistence type="inferred from homology"/>
<dbReference type="InterPro" id="IPR010930">
    <property type="entry name" value="Flg_bb/hook_C_dom"/>
</dbReference>
<comment type="function">
    <text evidence="5">A flexible structure which links the flagellar filament to the drive apparatus in the basal body.</text>
</comment>
<keyword evidence="12" id="KW-1185">Reference proteome</keyword>
<dbReference type="EMBL" id="JACHHB010000001">
    <property type="protein sequence ID" value="MBB5172071.1"/>
    <property type="molecule type" value="Genomic_DNA"/>
</dbReference>
<protein>
    <recommendedName>
        <fullName evidence="3 5">Flagellar hook protein FlgE</fullName>
    </recommendedName>
</protein>
<feature type="compositionally biased region" description="Polar residues" evidence="6">
    <location>
        <begin position="383"/>
        <end position="394"/>
    </location>
</feature>
<gene>
    <name evidence="11" type="ORF">HNQ41_000211</name>
</gene>
<feature type="domain" description="Flagellar hook protein FlgE/F/G-like D1" evidence="10">
    <location>
        <begin position="95"/>
        <end position="158"/>
    </location>
</feature>
<feature type="compositionally biased region" description="Acidic residues" evidence="6">
    <location>
        <begin position="242"/>
        <end position="257"/>
    </location>
</feature>
<dbReference type="PANTHER" id="PTHR30435">
    <property type="entry name" value="FLAGELLAR PROTEIN"/>
    <property type="match status" value="1"/>
</dbReference>
<keyword evidence="4 5" id="KW-0975">Bacterial flagellum</keyword>
<dbReference type="InterPro" id="IPR037058">
    <property type="entry name" value="Falgellar_hook_FlgE_sf"/>
</dbReference>
<dbReference type="InterPro" id="IPR037925">
    <property type="entry name" value="FlgE/F/G-like"/>
</dbReference>
<dbReference type="GO" id="GO:0009425">
    <property type="term" value="C:bacterial-type flagellum basal body"/>
    <property type="evidence" value="ECO:0007669"/>
    <property type="project" value="UniProtKB-SubCell"/>
</dbReference>
<feature type="region of interest" description="Disordered" evidence="6">
    <location>
        <begin position="51"/>
        <end position="70"/>
    </location>
</feature>
<dbReference type="GO" id="GO:0005829">
    <property type="term" value="C:cytosol"/>
    <property type="evidence" value="ECO:0007669"/>
    <property type="project" value="TreeGrafter"/>
</dbReference>
<evidence type="ECO:0000259" key="9">
    <source>
        <dbReference type="Pfam" id="PF07559"/>
    </source>
</evidence>
<keyword evidence="11" id="KW-0969">Cilium</keyword>
<feature type="region of interest" description="Disordered" evidence="6">
    <location>
        <begin position="229"/>
        <end position="257"/>
    </location>
</feature>
<dbReference type="Pfam" id="PF00460">
    <property type="entry name" value="Flg_bb_rod"/>
    <property type="match status" value="1"/>
</dbReference>
<evidence type="ECO:0000259" key="10">
    <source>
        <dbReference type="Pfam" id="PF22692"/>
    </source>
</evidence>
<dbReference type="InterPro" id="IPR019776">
    <property type="entry name" value="Flagellar_basal_body_rod_CS"/>
</dbReference>
<feature type="domain" description="Flagellar basal-body/hook protein C-terminal" evidence="8">
    <location>
        <begin position="412"/>
        <end position="454"/>
    </location>
</feature>
<dbReference type="Gene3D" id="2.60.98.20">
    <property type="entry name" value="Flagellar hook protein FlgE"/>
    <property type="match status" value="1"/>
</dbReference>
<dbReference type="Pfam" id="PF22692">
    <property type="entry name" value="LlgE_F_G_D1"/>
    <property type="match status" value="1"/>
</dbReference>
<reference evidence="11 12" key="1">
    <citation type="submission" date="2020-08" db="EMBL/GenBank/DDBJ databases">
        <title>Genomic Encyclopedia of Type Strains, Phase IV (KMG-IV): sequencing the most valuable type-strain genomes for metagenomic binning, comparative biology and taxonomic classification.</title>
        <authorList>
            <person name="Goeker M."/>
        </authorList>
    </citation>
    <scope>NUCLEOTIDE SEQUENCE [LARGE SCALE GENOMIC DNA]</scope>
    <source>
        <strain evidence="11 12">DSM 24696</strain>
    </source>
</reference>
<dbReference type="RefSeq" id="WP_184662550.1">
    <property type="nucleotide sequence ID" value="NZ_JACHHB010000001.1"/>
</dbReference>
<dbReference type="GO" id="GO:0071978">
    <property type="term" value="P:bacterial-type flagellum-dependent swarming motility"/>
    <property type="evidence" value="ECO:0007669"/>
    <property type="project" value="TreeGrafter"/>
</dbReference>
<dbReference type="Pfam" id="PF06429">
    <property type="entry name" value="Flg_bbr_C"/>
    <property type="match status" value="1"/>
</dbReference>
<evidence type="ECO:0000256" key="2">
    <source>
        <dbReference type="ARBA" id="ARBA00009677"/>
    </source>
</evidence>
<evidence type="ECO:0000256" key="6">
    <source>
        <dbReference type="SAM" id="MobiDB-lite"/>
    </source>
</evidence>
<dbReference type="SUPFAM" id="SSF117143">
    <property type="entry name" value="Flagellar hook protein flgE"/>
    <property type="match status" value="1"/>
</dbReference>
<feature type="domain" description="Flagellar basal body rod protein N-terminal" evidence="7">
    <location>
        <begin position="5"/>
        <end position="35"/>
    </location>
</feature>
<evidence type="ECO:0000256" key="5">
    <source>
        <dbReference type="RuleBase" id="RU362116"/>
    </source>
</evidence>
<keyword evidence="11" id="KW-0282">Flagellum</keyword>
<evidence type="ECO:0000256" key="3">
    <source>
        <dbReference type="ARBA" id="ARBA00019015"/>
    </source>
</evidence>
<dbReference type="Proteomes" id="UP000551878">
    <property type="component" value="Unassembled WGS sequence"/>
</dbReference>
<dbReference type="InterPro" id="IPR001444">
    <property type="entry name" value="Flag_bb_rod_N"/>
</dbReference>
<evidence type="ECO:0000256" key="1">
    <source>
        <dbReference type="ARBA" id="ARBA00004117"/>
    </source>
</evidence>
<feature type="region of interest" description="Disordered" evidence="6">
    <location>
        <begin position="383"/>
        <end position="408"/>
    </location>
</feature>
<evidence type="ECO:0000259" key="7">
    <source>
        <dbReference type="Pfam" id="PF00460"/>
    </source>
</evidence>
<organism evidence="11 12">
    <name type="scientific">Texcoconibacillus texcoconensis</name>
    <dbReference type="NCBI Taxonomy" id="1095777"/>
    <lineage>
        <taxon>Bacteria</taxon>
        <taxon>Bacillati</taxon>
        <taxon>Bacillota</taxon>
        <taxon>Bacilli</taxon>
        <taxon>Bacillales</taxon>
        <taxon>Bacillaceae</taxon>
        <taxon>Texcoconibacillus</taxon>
    </lineage>
</organism>
<dbReference type="InterPro" id="IPR011491">
    <property type="entry name" value="FlgE_D2"/>
</dbReference>
<dbReference type="Pfam" id="PF07559">
    <property type="entry name" value="FlgE_D2"/>
    <property type="match status" value="1"/>
</dbReference>
<dbReference type="InterPro" id="IPR020013">
    <property type="entry name" value="Flagellar_FlgE/F/G"/>
</dbReference>
<evidence type="ECO:0000313" key="12">
    <source>
        <dbReference type="Proteomes" id="UP000551878"/>
    </source>
</evidence>
<evidence type="ECO:0000259" key="8">
    <source>
        <dbReference type="Pfam" id="PF06429"/>
    </source>
</evidence>
<feature type="domain" description="Flagellar hook protein FlgE D2" evidence="9">
    <location>
        <begin position="190"/>
        <end position="335"/>
    </location>
</feature>
<comment type="subcellular location">
    <subcellularLocation>
        <location evidence="1 5">Bacterial flagellum basal body</location>
    </subcellularLocation>
</comment>
<dbReference type="GO" id="GO:0009424">
    <property type="term" value="C:bacterial-type flagellum hook"/>
    <property type="evidence" value="ECO:0007669"/>
    <property type="project" value="TreeGrafter"/>
</dbReference>